<dbReference type="GO" id="GO:0009408">
    <property type="term" value="P:response to heat"/>
    <property type="evidence" value="ECO:0007669"/>
    <property type="project" value="InterPro"/>
</dbReference>
<dbReference type="Pfam" id="PF00684">
    <property type="entry name" value="DnaJ_CXXCXGXG"/>
    <property type="match status" value="1"/>
</dbReference>
<keyword evidence="1" id="KW-0963">Cytoplasm</keyword>
<dbReference type="GO" id="GO:0008270">
    <property type="term" value="F:zinc ion binding"/>
    <property type="evidence" value="ECO:0007669"/>
    <property type="project" value="UniProtKB-KW"/>
</dbReference>
<dbReference type="SUPFAM" id="SSF46565">
    <property type="entry name" value="Chaperone J-domain"/>
    <property type="match status" value="1"/>
</dbReference>
<keyword evidence="2" id="KW-0235">DNA replication</keyword>
<dbReference type="InterPro" id="IPR001305">
    <property type="entry name" value="HSP_DnaJ_Cys-rich_dom"/>
</dbReference>
<dbReference type="GO" id="GO:0005737">
    <property type="term" value="C:cytoplasm"/>
    <property type="evidence" value="ECO:0007669"/>
    <property type="project" value="TreeGrafter"/>
</dbReference>
<dbReference type="InterPro" id="IPR012724">
    <property type="entry name" value="DnaJ"/>
</dbReference>
<dbReference type="FunFam" id="1.10.287.110:FF:000031">
    <property type="entry name" value="Molecular chaperone DnaJ"/>
    <property type="match status" value="1"/>
</dbReference>
<dbReference type="CDD" id="cd10719">
    <property type="entry name" value="DnaJ_zf"/>
    <property type="match status" value="1"/>
</dbReference>
<dbReference type="InterPro" id="IPR001623">
    <property type="entry name" value="DnaJ_domain"/>
</dbReference>
<dbReference type="GO" id="GO:0042026">
    <property type="term" value="P:protein refolding"/>
    <property type="evidence" value="ECO:0007669"/>
    <property type="project" value="TreeGrafter"/>
</dbReference>
<dbReference type="NCBIfam" id="TIGR02349">
    <property type="entry name" value="DnaJ_bact"/>
    <property type="match status" value="1"/>
</dbReference>
<dbReference type="Gene3D" id="1.10.287.110">
    <property type="entry name" value="DnaJ domain"/>
    <property type="match status" value="1"/>
</dbReference>
<evidence type="ECO:0000259" key="11">
    <source>
        <dbReference type="PROSITE" id="PS51188"/>
    </source>
</evidence>
<feature type="zinc finger region" description="CR-type" evidence="9">
    <location>
        <begin position="141"/>
        <end position="223"/>
    </location>
</feature>
<dbReference type="HAMAP" id="MF_01152">
    <property type="entry name" value="DnaJ"/>
    <property type="match status" value="1"/>
</dbReference>
<dbReference type="EMBL" id="NEXE01000007">
    <property type="protein sequence ID" value="PSN92266.1"/>
    <property type="molecule type" value="Genomic_DNA"/>
</dbReference>
<dbReference type="PROSITE" id="PS50076">
    <property type="entry name" value="DNAJ_2"/>
    <property type="match status" value="1"/>
</dbReference>
<dbReference type="GO" id="GO:0051082">
    <property type="term" value="F:unfolded protein binding"/>
    <property type="evidence" value="ECO:0007669"/>
    <property type="project" value="InterPro"/>
</dbReference>
<evidence type="ECO:0000256" key="5">
    <source>
        <dbReference type="ARBA" id="ARBA00022771"/>
    </source>
</evidence>
<evidence type="ECO:0000256" key="3">
    <source>
        <dbReference type="ARBA" id="ARBA00022723"/>
    </source>
</evidence>
<dbReference type="AlphaFoldDB" id="A0A2R6B0X9"/>
<accession>A0A2R6B0X9</accession>
<keyword evidence="7" id="KW-0346">Stress response</keyword>
<gene>
    <name evidence="12" type="ORF">B9Q03_01720</name>
</gene>
<evidence type="ECO:0000259" key="10">
    <source>
        <dbReference type="PROSITE" id="PS50076"/>
    </source>
</evidence>
<evidence type="ECO:0000313" key="13">
    <source>
        <dbReference type="Proteomes" id="UP000240322"/>
    </source>
</evidence>
<evidence type="ECO:0000256" key="2">
    <source>
        <dbReference type="ARBA" id="ARBA00022705"/>
    </source>
</evidence>
<dbReference type="GO" id="GO:0005524">
    <property type="term" value="F:ATP binding"/>
    <property type="evidence" value="ECO:0007669"/>
    <property type="project" value="InterPro"/>
</dbReference>
<dbReference type="FunFam" id="2.10.230.10:FF:000002">
    <property type="entry name" value="Molecular chaperone DnaJ"/>
    <property type="match status" value="1"/>
</dbReference>
<dbReference type="InterPro" id="IPR036410">
    <property type="entry name" value="HSP_DnaJ_Cys-rich_dom_sf"/>
</dbReference>
<keyword evidence="6 9" id="KW-0862">Zinc</keyword>
<keyword evidence="8" id="KW-0143">Chaperone</keyword>
<dbReference type="SUPFAM" id="SSF57938">
    <property type="entry name" value="DnaJ/Hsp40 cysteine-rich domain"/>
    <property type="match status" value="1"/>
</dbReference>
<dbReference type="Gene3D" id="2.60.260.20">
    <property type="entry name" value="Urease metallochaperone UreE, N-terminal domain"/>
    <property type="match status" value="2"/>
</dbReference>
<dbReference type="InterPro" id="IPR018253">
    <property type="entry name" value="DnaJ_domain_CS"/>
</dbReference>
<evidence type="ECO:0000256" key="1">
    <source>
        <dbReference type="ARBA" id="ARBA00022490"/>
    </source>
</evidence>
<evidence type="ECO:0000256" key="8">
    <source>
        <dbReference type="ARBA" id="ARBA00023186"/>
    </source>
</evidence>
<comment type="caution">
    <text evidence="12">The sequence shown here is derived from an EMBL/GenBank/DDBJ whole genome shotgun (WGS) entry which is preliminary data.</text>
</comment>
<protein>
    <submittedName>
        <fullName evidence="12">Molecular chaperone DnaJ</fullName>
    </submittedName>
</protein>
<dbReference type="PROSITE" id="PS00636">
    <property type="entry name" value="DNAJ_1"/>
    <property type="match status" value="1"/>
</dbReference>
<dbReference type="PROSITE" id="PS51188">
    <property type="entry name" value="ZF_CR"/>
    <property type="match status" value="1"/>
</dbReference>
<dbReference type="Gene3D" id="2.10.230.10">
    <property type="entry name" value="Heat shock protein DnaJ, cysteine-rich domain"/>
    <property type="match status" value="1"/>
</dbReference>
<dbReference type="GO" id="GO:0031072">
    <property type="term" value="F:heat shock protein binding"/>
    <property type="evidence" value="ECO:0007669"/>
    <property type="project" value="InterPro"/>
</dbReference>
<dbReference type="NCBIfam" id="NF008035">
    <property type="entry name" value="PRK10767.1"/>
    <property type="match status" value="1"/>
</dbReference>
<evidence type="ECO:0000256" key="9">
    <source>
        <dbReference type="PROSITE-ProRule" id="PRU00546"/>
    </source>
</evidence>
<dbReference type="InterPro" id="IPR008971">
    <property type="entry name" value="HSP40/DnaJ_pept-bd"/>
</dbReference>
<name>A0A2R6B0X9_9ARCH</name>
<proteinExistence type="inferred from homology"/>
<keyword evidence="3 9" id="KW-0479">Metal-binding</keyword>
<dbReference type="SMART" id="SM00271">
    <property type="entry name" value="DnaJ"/>
    <property type="match status" value="1"/>
</dbReference>
<dbReference type="PRINTS" id="PR00625">
    <property type="entry name" value="JDOMAIN"/>
</dbReference>
<dbReference type="CDD" id="cd06257">
    <property type="entry name" value="DnaJ"/>
    <property type="match status" value="1"/>
</dbReference>
<dbReference type="InterPro" id="IPR036869">
    <property type="entry name" value="J_dom_sf"/>
</dbReference>
<evidence type="ECO:0000256" key="6">
    <source>
        <dbReference type="ARBA" id="ARBA00022833"/>
    </source>
</evidence>
<keyword evidence="4" id="KW-0677">Repeat</keyword>
<dbReference type="GO" id="GO:0006260">
    <property type="term" value="P:DNA replication"/>
    <property type="evidence" value="ECO:0007669"/>
    <property type="project" value="UniProtKB-KW"/>
</dbReference>
<dbReference type="PANTHER" id="PTHR43096:SF10">
    <property type="entry name" value="CHAPERONE PROTEIN DNAJ A6, CHLOROPLASTIC"/>
    <property type="match status" value="1"/>
</dbReference>
<keyword evidence="5 9" id="KW-0863">Zinc-finger</keyword>
<feature type="domain" description="J" evidence="10">
    <location>
        <begin position="7"/>
        <end position="71"/>
    </location>
</feature>
<evidence type="ECO:0000256" key="4">
    <source>
        <dbReference type="ARBA" id="ARBA00022737"/>
    </source>
</evidence>
<organism evidence="12 13">
    <name type="scientific">Candidatus Marsarchaeota G2 archaeon OSP_D</name>
    <dbReference type="NCBI Taxonomy" id="1978157"/>
    <lineage>
        <taxon>Archaea</taxon>
        <taxon>Candidatus Marsarchaeota</taxon>
        <taxon>Candidatus Marsarchaeota group 2</taxon>
    </lineage>
</organism>
<dbReference type="CDD" id="cd10747">
    <property type="entry name" value="DnaJ_C"/>
    <property type="match status" value="1"/>
</dbReference>
<reference evidence="12 13" key="1">
    <citation type="submission" date="2017-04" db="EMBL/GenBank/DDBJ databases">
        <title>Novel microbial lineages endemic to geothermal iron-oxide mats fill important gaps in the evolutionary history of Archaea.</title>
        <authorList>
            <person name="Jay Z.J."/>
            <person name="Beam J.P."/>
            <person name="Dlakic M."/>
            <person name="Rusch D.B."/>
            <person name="Kozubal M.A."/>
            <person name="Inskeep W.P."/>
        </authorList>
    </citation>
    <scope>NUCLEOTIDE SEQUENCE [LARGE SCALE GENOMIC DNA]</scope>
    <source>
        <strain evidence="12">OSP_D</strain>
    </source>
</reference>
<evidence type="ECO:0000256" key="7">
    <source>
        <dbReference type="ARBA" id="ARBA00023016"/>
    </source>
</evidence>
<dbReference type="Pfam" id="PF00226">
    <property type="entry name" value="DnaJ"/>
    <property type="match status" value="1"/>
</dbReference>
<dbReference type="InterPro" id="IPR002939">
    <property type="entry name" value="DnaJ_C"/>
</dbReference>
<sequence length="373" mass="41241">MSAAKRDYYEVLGVSRNATKDEIKAAYRKLALQYHPDRNKDPGAAEKFKEITEAYAVLSDDEKRAKYDRYGHAGIDENYTQEDLFRGVDFSEFFRDFGFGGFDEFFRSVFDLGGFGGRASRSRGDDLVGEIQVSLEDIANGRSVSVGVERLEYCSECGGSGAQPGSSRTICSVCGGSGQVRRERRMGGWVSVQIMPCTQCGGSGRYVDKPCRVCHGSGVVKRRKVIEVNVPPGVEDGSTLRIPGQGNVGPQGTPPGDLFLNVRLKPHPLFKLLDNGDVLFETEISMVRAALGTVIEVPTLYGTKEELRVPSGTQPDSILRLRGKGLPRVRGGRGDELVKVKVKIPERLSDRQRRLLEEFEQEEGKGFFGFRKH</sequence>
<dbReference type="Pfam" id="PF01556">
    <property type="entry name" value="DnaJ_C"/>
    <property type="match status" value="1"/>
</dbReference>
<dbReference type="FunFam" id="2.60.260.20:FF:000005">
    <property type="entry name" value="Chaperone protein dnaJ 1, mitochondrial"/>
    <property type="match status" value="1"/>
</dbReference>
<evidence type="ECO:0000313" key="12">
    <source>
        <dbReference type="EMBL" id="PSN92266.1"/>
    </source>
</evidence>
<dbReference type="PANTHER" id="PTHR43096">
    <property type="entry name" value="DNAJ HOMOLOG 1, MITOCHONDRIAL-RELATED"/>
    <property type="match status" value="1"/>
</dbReference>
<dbReference type="Proteomes" id="UP000240322">
    <property type="component" value="Unassembled WGS sequence"/>
</dbReference>
<feature type="domain" description="CR-type" evidence="11">
    <location>
        <begin position="141"/>
        <end position="223"/>
    </location>
</feature>
<dbReference type="SUPFAM" id="SSF49493">
    <property type="entry name" value="HSP40/DnaJ peptide-binding domain"/>
    <property type="match status" value="2"/>
</dbReference>